<feature type="compositionally biased region" description="Basic and acidic residues" evidence="6">
    <location>
        <begin position="27"/>
        <end position="41"/>
    </location>
</feature>
<dbReference type="OMA" id="WNCFSEC"/>
<organism evidence="8 9">
    <name type="scientific">Cimex lectularius</name>
    <name type="common">Bed bug</name>
    <name type="synonym">Acanthia lectularia</name>
    <dbReference type="NCBI Taxonomy" id="79782"/>
    <lineage>
        <taxon>Eukaryota</taxon>
        <taxon>Metazoa</taxon>
        <taxon>Ecdysozoa</taxon>
        <taxon>Arthropoda</taxon>
        <taxon>Hexapoda</taxon>
        <taxon>Insecta</taxon>
        <taxon>Pterygota</taxon>
        <taxon>Neoptera</taxon>
        <taxon>Paraneoptera</taxon>
        <taxon>Hemiptera</taxon>
        <taxon>Heteroptera</taxon>
        <taxon>Panheteroptera</taxon>
        <taxon>Cimicomorpha</taxon>
        <taxon>Cimicidae</taxon>
        <taxon>Cimex</taxon>
    </lineage>
</organism>
<evidence type="ECO:0000313" key="9">
    <source>
        <dbReference type="Proteomes" id="UP000494040"/>
    </source>
</evidence>
<evidence type="ECO:0000256" key="3">
    <source>
        <dbReference type="ARBA" id="ARBA00022884"/>
    </source>
</evidence>
<evidence type="ECO:0000259" key="7">
    <source>
        <dbReference type="PROSITE" id="PS50102"/>
    </source>
</evidence>
<keyword evidence="4" id="KW-0539">Nucleus</keyword>
<dbReference type="GO" id="GO:0005730">
    <property type="term" value="C:nucleolus"/>
    <property type="evidence" value="ECO:0007669"/>
    <property type="project" value="UniProtKB-SubCell"/>
</dbReference>
<accession>A0A8I6RAD5</accession>
<dbReference type="Gene3D" id="3.30.70.330">
    <property type="match status" value="2"/>
</dbReference>
<dbReference type="GO" id="GO:0019843">
    <property type="term" value="F:rRNA binding"/>
    <property type="evidence" value="ECO:0007669"/>
    <property type="project" value="TreeGrafter"/>
</dbReference>
<feature type="region of interest" description="Disordered" evidence="6">
    <location>
        <begin position="1"/>
        <end position="106"/>
    </location>
</feature>
<evidence type="ECO:0000313" key="8">
    <source>
        <dbReference type="EnsemblMetazoa" id="XP_014240146.1"/>
    </source>
</evidence>
<dbReference type="Pfam" id="PF00076">
    <property type="entry name" value="RRM_1"/>
    <property type="match status" value="3"/>
</dbReference>
<feature type="compositionally biased region" description="Acidic residues" evidence="6">
    <location>
        <begin position="43"/>
        <end position="92"/>
    </location>
</feature>
<keyword evidence="3 5" id="KW-0694">RNA-binding</keyword>
<dbReference type="EnsemblMetazoa" id="XM_014384660.2">
    <property type="protein sequence ID" value="XP_014240146.1"/>
    <property type="gene ID" value="LOC106661355"/>
</dbReference>
<gene>
    <name evidence="8" type="primary">106661355</name>
</gene>
<dbReference type="OrthoDB" id="442677at2759"/>
<dbReference type="InterPro" id="IPR012677">
    <property type="entry name" value="Nucleotide-bd_a/b_plait_sf"/>
</dbReference>
<dbReference type="PROSITE" id="PS50102">
    <property type="entry name" value="RRM"/>
    <property type="match status" value="2"/>
</dbReference>
<feature type="region of interest" description="Disordered" evidence="6">
    <location>
        <begin position="281"/>
        <end position="384"/>
    </location>
</feature>
<protein>
    <recommendedName>
        <fullName evidence="7">RRM domain-containing protein</fullName>
    </recommendedName>
</protein>
<dbReference type="CDD" id="cd12394">
    <property type="entry name" value="RRM1_RBM34"/>
    <property type="match status" value="1"/>
</dbReference>
<feature type="compositionally biased region" description="Basic residues" evidence="6">
    <location>
        <begin position="1"/>
        <end position="26"/>
    </location>
</feature>
<dbReference type="InterPro" id="IPR035979">
    <property type="entry name" value="RBD_domain_sf"/>
</dbReference>
<evidence type="ECO:0000256" key="6">
    <source>
        <dbReference type="SAM" id="MobiDB-lite"/>
    </source>
</evidence>
<proteinExistence type="inferred from homology"/>
<dbReference type="Proteomes" id="UP000494040">
    <property type="component" value="Unassembled WGS sequence"/>
</dbReference>
<dbReference type="InterPro" id="IPR034221">
    <property type="entry name" value="RBM34_RRM2"/>
</dbReference>
<evidence type="ECO:0000256" key="4">
    <source>
        <dbReference type="ARBA" id="ARBA00023242"/>
    </source>
</evidence>
<reference evidence="8" key="1">
    <citation type="submission" date="2022-01" db="UniProtKB">
        <authorList>
            <consortium name="EnsemblMetazoa"/>
        </authorList>
    </citation>
    <scope>IDENTIFICATION</scope>
</reference>
<dbReference type="GO" id="GO:0000463">
    <property type="term" value="P:maturation of LSU-rRNA from tricistronic rRNA transcript (SSU-rRNA, 5.8S rRNA, LSU-rRNA)"/>
    <property type="evidence" value="ECO:0007669"/>
    <property type="project" value="TreeGrafter"/>
</dbReference>
<evidence type="ECO:0000256" key="5">
    <source>
        <dbReference type="PROSITE-ProRule" id="PRU00176"/>
    </source>
</evidence>
<dbReference type="SMART" id="SM00360">
    <property type="entry name" value="RRM"/>
    <property type="match status" value="2"/>
</dbReference>
<dbReference type="SUPFAM" id="SSF54928">
    <property type="entry name" value="RNA-binding domain, RBD"/>
    <property type="match status" value="2"/>
</dbReference>
<feature type="domain" description="RRM" evidence="7">
    <location>
        <begin position="212"/>
        <end position="289"/>
    </location>
</feature>
<sequence>MSSTGVKRKSKKQPKISERKVRRKEWFKKQKENPQKPKIGLEDLSESDFDTDDDLSLDDEEYGTLTDTEDESVEEEEILEPEGFVSEEESEDEVKIKKRAERQPAEEDSRTVFVGNLPNTITKKKLRKWFSKYGKVENARLRCPPRADPSIPKKVATIKKDFHEGRTNIIGFVCFKDEESAQKALQADGSKFDEEHHIRVDLAGKKENDPKKAIFIGNLPFGAEEEQLRDIFSKCGDIKSIRIVRDKTTCVGKGFGYINFKERHSVQLALEQDGVTLGKRELRVKRADNSKQEKSPRTTEKPFMNNKQGKMKNSFKKDSTQKKKKFTFANKEEKSKVRKAFYQGELSKMKEKRKTKKKNKFQKKHEVLKKILNSTKDNKKSVNN</sequence>
<evidence type="ECO:0000256" key="1">
    <source>
        <dbReference type="ARBA" id="ARBA00004604"/>
    </source>
</evidence>
<dbReference type="AlphaFoldDB" id="A0A8I6RAD5"/>
<dbReference type="KEGG" id="clec:106661355"/>
<dbReference type="CDD" id="cd12395">
    <property type="entry name" value="RRM2_RBM34"/>
    <property type="match status" value="1"/>
</dbReference>
<evidence type="ECO:0000256" key="2">
    <source>
        <dbReference type="ARBA" id="ARBA00007077"/>
    </source>
</evidence>
<feature type="compositionally biased region" description="Basic residues" evidence="6">
    <location>
        <begin position="350"/>
        <end position="363"/>
    </location>
</feature>
<dbReference type="InterPro" id="IPR000504">
    <property type="entry name" value="RRM_dom"/>
</dbReference>
<feature type="domain" description="RRM" evidence="7">
    <location>
        <begin position="110"/>
        <end position="205"/>
    </location>
</feature>
<comment type="subcellular location">
    <subcellularLocation>
        <location evidence="1">Nucleus</location>
        <location evidence="1">Nucleolus</location>
    </subcellularLocation>
</comment>
<keyword evidence="9" id="KW-1185">Reference proteome</keyword>
<dbReference type="PANTHER" id="PTHR23236">
    <property type="entry name" value="EUKARYOTIC TRANSLATION INITIATION FACTOR 4B/4H"/>
    <property type="match status" value="1"/>
</dbReference>
<feature type="compositionally biased region" description="Basic and acidic residues" evidence="6">
    <location>
        <begin position="281"/>
        <end position="300"/>
    </location>
</feature>
<dbReference type="PANTHER" id="PTHR23236:SF25">
    <property type="entry name" value="RNA-BINDING PROTEIN 34"/>
    <property type="match status" value="1"/>
</dbReference>
<comment type="similarity">
    <text evidence="2">Belongs to the RRM RBM34 family.</text>
</comment>
<name>A0A8I6RAD5_CIMLE</name>